<feature type="transmembrane region" description="Helical" evidence="18">
    <location>
        <begin position="12"/>
        <end position="32"/>
    </location>
</feature>
<evidence type="ECO:0000256" key="4">
    <source>
        <dbReference type="ARBA" id="ARBA00022448"/>
    </source>
</evidence>
<evidence type="ECO:0000256" key="10">
    <source>
        <dbReference type="ARBA" id="ARBA00023186"/>
    </source>
</evidence>
<evidence type="ECO:0000313" key="20">
    <source>
        <dbReference type="EMBL" id="MCT2042065.1"/>
    </source>
</evidence>
<evidence type="ECO:0000256" key="15">
    <source>
        <dbReference type="ARBA" id="ARBA00033342"/>
    </source>
</evidence>
<sequence length="315" mass="35383">MPDIFGLILWPFRWIIELILVGFHTLWTSIGLDPANGWTWILSLVGLVVVVRSLMIPLTVRQIKSSRNMLLAAPEIKKIQDKYKGKRDQFSMEAMRRETTEVYARTGSSPMAGCWPILVQMPILFGLYNVINTAQHQQPGVGLMNTELAALFSNATIFTVPLRATFGTANGNSMVQILAVIMIVLMVASQFFTQKQIMSKNISEATKQSPMFKQQQMMLYILPLTFAISGVLFPIGLMCYWLISNFWTLVQQWIVVRNMPTPGSEAAKAREARLRAKGKWVEENEDGAEGAAAGSTSTQRQQPIGKQRAKKKKKK</sequence>
<reference evidence="20 21" key="1">
    <citation type="submission" date="2022-04" db="EMBL/GenBank/DDBJ databases">
        <title>Human microbiome associated bacterial genomes.</title>
        <authorList>
            <person name="Sandstrom S."/>
            <person name="Salamzade R."/>
            <person name="Kalan L.R."/>
        </authorList>
    </citation>
    <scope>NUCLEOTIDE SEQUENCE [LARGE SCALE GENOMIC DNA]</scope>
    <source>
        <strain evidence="21">p3-SID1799</strain>
    </source>
</reference>
<evidence type="ECO:0000256" key="17">
    <source>
        <dbReference type="SAM" id="MobiDB-lite"/>
    </source>
</evidence>
<evidence type="ECO:0000259" key="19">
    <source>
        <dbReference type="Pfam" id="PF02096"/>
    </source>
</evidence>
<proteinExistence type="inferred from homology"/>
<keyword evidence="10" id="KW-0143">Chaperone</keyword>
<keyword evidence="5" id="KW-1003">Cell membrane</keyword>
<keyword evidence="4" id="KW-0813">Transport</keyword>
<dbReference type="PANTHER" id="PTHR12428">
    <property type="entry name" value="OXA1"/>
    <property type="match status" value="1"/>
</dbReference>
<feature type="transmembrane region" description="Helical" evidence="18">
    <location>
        <begin position="173"/>
        <end position="192"/>
    </location>
</feature>
<evidence type="ECO:0000256" key="18">
    <source>
        <dbReference type="SAM" id="Phobius"/>
    </source>
</evidence>
<evidence type="ECO:0000256" key="14">
    <source>
        <dbReference type="ARBA" id="ARBA00033245"/>
    </source>
</evidence>
<feature type="compositionally biased region" description="Polar residues" evidence="17">
    <location>
        <begin position="295"/>
        <end position="304"/>
    </location>
</feature>
<evidence type="ECO:0000256" key="7">
    <source>
        <dbReference type="ARBA" id="ARBA00022927"/>
    </source>
</evidence>
<keyword evidence="21" id="KW-1185">Reference proteome</keyword>
<dbReference type="NCBIfam" id="TIGR03592">
    <property type="entry name" value="yidC_oxa1_cterm"/>
    <property type="match status" value="1"/>
</dbReference>
<dbReference type="InterPro" id="IPR028055">
    <property type="entry name" value="YidC/Oxa/ALB_C"/>
</dbReference>
<protein>
    <recommendedName>
        <fullName evidence="3">Membrane protein insertase YidC</fullName>
    </recommendedName>
    <alternativeName>
        <fullName evidence="15">Foldase YidC</fullName>
    </alternativeName>
    <alternativeName>
        <fullName evidence="14">Membrane integrase YidC</fullName>
    </alternativeName>
    <alternativeName>
        <fullName evidence="13">Membrane protein YidC</fullName>
    </alternativeName>
</protein>
<comment type="subunit">
    <text evidence="12">Interacts with the Sec translocase complex via SecD. Specifically interacts with transmembrane segments of nascent integral membrane proteins during membrane integration.</text>
</comment>
<name>A0ABT2HUS6_9MICO</name>
<evidence type="ECO:0000313" key="21">
    <source>
        <dbReference type="Proteomes" id="UP001525379"/>
    </source>
</evidence>
<evidence type="ECO:0000256" key="2">
    <source>
        <dbReference type="ARBA" id="ARBA00010527"/>
    </source>
</evidence>
<evidence type="ECO:0000256" key="11">
    <source>
        <dbReference type="ARBA" id="ARBA00025034"/>
    </source>
</evidence>
<evidence type="ECO:0000256" key="16">
    <source>
        <dbReference type="RuleBase" id="RU003945"/>
    </source>
</evidence>
<evidence type="ECO:0000256" key="8">
    <source>
        <dbReference type="ARBA" id="ARBA00022989"/>
    </source>
</evidence>
<dbReference type="InterPro" id="IPR047196">
    <property type="entry name" value="YidC_ALB_C"/>
</dbReference>
<dbReference type="Pfam" id="PF02096">
    <property type="entry name" value="60KD_IMP"/>
    <property type="match status" value="1"/>
</dbReference>
<keyword evidence="7" id="KW-0653">Protein transport</keyword>
<evidence type="ECO:0000256" key="1">
    <source>
        <dbReference type="ARBA" id="ARBA00004651"/>
    </source>
</evidence>
<dbReference type="InterPro" id="IPR001708">
    <property type="entry name" value="YidC/ALB3/OXA1/COX18"/>
</dbReference>
<comment type="function">
    <text evidence="11">Required for the insertion and/or proper folding and/or complex formation of integral membrane proteins into the membrane. Involved in integration of membrane proteins that insert both dependently and independently of the Sec translocase complex, as well as at least some lipoproteins. Aids folding of multispanning membrane proteins.</text>
</comment>
<keyword evidence="6 16" id="KW-0812">Transmembrane</keyword>
<dbReference type="RefSeq" id="WP_260103735.1">
    <property type="nucleotide sequence ID" value="NZ_JALXSQ010000004.1"/>
</dbReference>
<evidence type="ECO:0000256" key="12">
    <source>
        <dbReference type="ARBA" id="ARBA00026028"/>
    </source>
</evidence>
<dbReference type="CDD" id="cd20070">
    <property type="entry name" value="5TM_YidC_Alb3"/>
    <property type="match status" value="1"/>
</dbReference>
<comment type="subcellular location">
    <subcellularLocation>
        <location evidence="1">Cell membrane</location>
        <topology evidence="1">Multi-pass membrane protein</topology>
    </subcellularLocation>
    <subcellularLocation>
        <location evidence="16">Membrane</location>
        <topology evidence="16">Multi-pass membrane protein</topology>
    </subcellularLocation>
</comment>
<gene>
    <name evidence="20" type="primary">yidC</name>
    <name evidence="20" type="ORF">M3D15_01725</name>
</gene>
<evidence type="ECO:0000256" key="5">
    <source>
        <dbReference type="ARBA" id="ARBA00022475"/>
    </source>
</evidence>
<comment type="similarity">
    <text evidence="2">Belongs to the OXA1/ALB3/YidC family. Type 1 subfamily.</text>
</comment>
<organism evidence="20 21">
    <name type="scientific">Pseudoclavibacter albus</name>
    <dbReference type="NCBI Taxonomy" id="272241"/>
    <lineage>
        <taxon>Bacteria</taxon>
        <taxon>Bacillati</taxon>
        <taxon>Actinomycetota</taxon>
        <taxon>Actinomycetes</taxon>
        <taxon>Micrococcales</taxon>
        <taxon>Microbacteriaceae</taxon>
        <taxon>Pseudoclavibacter</taxon>
    </lineage>
</organism>
<feature type="domain" description="Membrane insertase YidC/Oxa/ALB C-terminal" evidence="19">
    <location>
        <begin position="40"/>
        <end position="256"/>
    </location>
</feature>
<keyword evidence="9 18" id="KW-0472">Membrane</keyword>
<feature type="region of interest" description="Disordered" evidence="17">
    <location>
        <begin position="278"/>
        <end position="315"/>
    </location>
</feature>
<feature type="transmembrane region" description="Helical" evidence="18">
    <location>
        <begin position="38"/>
        <end position="60"/>
    </location>
</feature>
<dbReference type="NCBIfam" id="NF002350">
    <property type="entry name" value="PRK01315.1"/>
    <property type="match status" value="1"/>
</dbReference>
<evidence type="ECO:0000256" key="13">
    <source>
        <dbReference type="ARBA" id="ARBA00031538"/>
    </source>
</evidence>
<dbReference type="Proteomes" id="UP001525379">
    <property type="component" value="Unassembled WGS sequence"/>
</dbReference>
<evidence type="ECO:0000256" key="3">
    <source>
        <dbReference type="ARBA" id="ARBA00015325"/>
    </source>
</evidence>
<evidence type="ECO:0000256" key="6">
    <source>
        <dbReference type="ARBA" id="ARBA00022692"/>
    </source>
</evidence>
<accession>A0ABT2HUS6</accession>
<comment type="caution">
    <text evidence="20">The sequence shown here is derived from an EMBL/GenBank/DDBJ whole genome shotgun (WGS) entry which is preliminary data.</text>
</comment>
<evidence type="ECO:0000256" key="9">
    <source>
        <dbReference type="ARBA" id="ARBA00023136"/>
    </source>
</evidence>
<dbReference type="PANTHER" id="PTHR12428:SF65">
    <property type="entry name" value="CYTOCHROME C OXIDASE ASSEMBLY PROTEIN COX18, MITOCHONDRIAL"/>
    <property type="match status" value="1"/>
</dbReference>
<dbReference type="EMBL" id="JALXSQ010000004">
    <property type="protein sequence ID" value="MCT2042065.1"/>
    <property type="molecule type" value="Genomic_DNA"/>
</dbReference>
<feature type="transmembrane region" description="Helical" evidence="18">
    <location>
        <begin position="217"/>
        <end position="243"/>
    </location>
</feature>
<keyword evidence="8 18" id="KW-1133">Transmembrane helix</keyword>